<dbReference type="PANTHER" id="PTHR26379">
    <property type="entry name" value="BTB/POZ AND MATH DOMAIN-CONTAINING PROTEIN 1"/>
    <property type="match status" value="1"/>
</dbReference>
<feature type="domain" description="MATH" evidence="1">
    <location>
        <begin position="13"/>
        <end position="137"/>
    </location>
</feature>
<keyword evidence="3" id="KW-1185">Reference proteome</keyword>
<dbReference type="GO" id="GO:0016567">
    <property type="term" value="P:protein ubiquitination"/>
    <property type="evidence" value="ECO:0007669"/>
    <property type="project" value="InterPro"/>
</dbReference>
<dbReference type="PROSITE" id="PS50144">
    <property type="entry name" value="MATH"/>
    <property type="match status" value="1"/>
</dbReference>
<dbReference type="EMBL" id="LWDX02071931">
    <property type="protein sequence ID" value="OEL13888.1"/>
    <property type="molecule type" value="Genomic_DNA"/>
</dbReference>
<evidence type="ECO:0000313" key="3">
    <source>
        <dbReference type="Proteomes" id="UP000095767"/>
    </source>
</evidence>
<proteinExistence type="predicted"/>
<dbReference type="STRING" id="888268.A0A1E5UM40"/>
<evidence type="ECO:0000313" key="2">
    <source>
        <dbReference type="EMBL" id="OEL13888.1"/>
    </source>
</evidence>
<evidence type="ECO:0000259" key="1">
    <source>
        <dbReference type="PROSITE" id="PS50144"/>
    </source>
</evidence>
<dbReference type="AlphaFoldDB" id="A0A1E5UM40"/>
<dbReference type="InterPro" id="IPR045005">
    <property type="entry name" value="BPM1-6"/>
</dbReference>
<dbReference type="InterPro" id="IPR008974">
    <property type="entry name" value="TRAF-like"/>
</dbReference>
<reference evidence="2 3" key="1">
    <citation type="submission" date="2016-09" db="EMBL/GenBank/DDBJ databases">
        <title>The draft genome of Dichanthelium oligosanthes: A C3 panicoid grass species.</title>
        <authorList>
            <person name="Studer A.J."/>
            <person name="Schnable J.C."/>
            <person name="Brutnell T.P."/>
        </authorList>
    </citation>
    <scope>NUCLEOTIDE SEQUENCE [LARGE SCALE GENOMIC DNA]</scope>
    <source>
        <strain evidence="3">cv. Kellogg 1175</strain>
        <tissue evidence="2">Leaf</tissue>
    </source>
</reference>
<organism evidence="2 3">
    <name type="scientific">Dichanthelium oligosanthes</name>
    <dbReference type="NCBI Taxonomy" id="888268"/>
    <lineage>
        <taxon>Eukaryota</taxon>
        <taxon>Viridiplantae</taxon>
        <taxon>Streptophyta</taxon>
        <taxon>Embryophyta</taxon>
        <taxon>Tracheophyta</taxon>
        <taxon>Spermatophyta</taxon>
        <taxon>Magnoliopsida</taxon>
        <taxon>Liliopsida</taxon>
        <taxon>Poales</taxon>
        <taxon>Poaceae</taxon>
        <taxon>PACMAD clade</taxon>
        <taxon>Panicoideae</taxon>
        <taxon>Panicodae</taxon>
        <taxon>Paniceae</taxon>
        <taxon>Dichantheliinae</taxon>
        <taxon>Dichanthelium</taxon>
    </lineage>
</organism>
<accession>A0A1E5UM40</accession>
<dbReference type="CDD" id="cd00121">
    <property type="entry name" value="MATH"/>
    <property type="match status" value="1"/>
</dbReference>
<dbReference type="SUPFAM" id="SSF49599">
    <property type="entry name" value="TRAF domain-like"/>
    <property type="match status" value="1"/>
</dbReference>
<dbReference type="OrthoDB" id="718203at2759"/>
<dbReference type="PANTHER" id="PTHR26379:SF180">
    <property type="entry name" value="TRAF TRANSCRIPTION FACTOR"/>
    <property type="match status" value="1"/>
</dbReference>
<gene>
    <name evidence="2" type="ORF">BAE44_0025093</name>
</gene>
<comment type="caution">
    <text evidence="2">The sequence shown here is derived from an EMBL/GenBank/DDBJ whole genome shotgun (WGS) entry which is preliminary data.</text>
</comment>
<dbReference type="Pfam" id="PF22486">
    <property type="entry name" value="MATH_2"/>
    <property type="match status" value="1"/>
</dbReference>
<dbReference type="Gene3D" id="2.60.210.10">
    <property type="entry name" value="Apoptosis, Tumor Necrosis Factor Receptor Associated Protein 2, Chain A"/>
    <property type="match status" value="1"/>
</dbReference>
<protein>
    <recommendedName>
        <fullName evidence="1">MATH domain-containing protein</fullName>
    </recommendedName>
</protein>
<dbReference type="InterPro" id="IPR002083">
    <property type="entry name" value="MATH/TRAF_dom"/>
</dbReference>
<dbReference type="Proteomes" id="UP000095767">
    <property type="component" value="Unassembled WGS sequence"/>
</dbReference>
<sequence length="178" mass="20123">MENGCVNLTETAQSVQLLKINRFSMTKTMNKNYIESVWNVDGYEWELRLYPSFVNGCQWVALKFILLGEPRTSAGVMAEIRCRLVDPSGDLQPSEGKSVSKEFTRSGASVFFLLIKVCDVLTSGYLEDDSLTVECSITVLKELKRRITIPAKKDEVPLAMPPSDPVSYTHLDVYKRQF</sequence>
<name>A0A1E5UM40_9POAL</name>